<dbReference type="InterPro" id="IPR003523">
    <property type="entry name" value="Transcription_factor_COE"/>
</dbReference>
<feature type="domain" description="Transcription factor COE DNA-binding" evidence="2">
    <location>
        <begin position="1"/>
        <end position="43"/>
    </location>
</feature>
<dbReference type="PANTHER" id="PTHR10747">
    <property type="entry name" value="TRANSCRIPTION FACTOR COE FAMILY MEMBER"/>
    <property type="match status" value="1"/>
</dbReference>
<keyword evidence="4" id="KW-1185">Reference proteome</keyword>
<evidence type="ECO:0000259" key="2">
    <source>
        <dbReference type="Pfam" id="PF16422"/>
    </source>
</evidence>
<organism evidence="3 4">
    <name type="scientific">Ameca splendens</name>
    <dbReference type="NCBI Taxonomy" id="208324"/>
    <lineage>
        <taxon>Eukaryota</taxon>
        <taxon>Metazoa</taxon>
        <taxon>Chordata</taxon>
        <taxon>Craniata</taxon>
        <taxon>Vertebrata</taxon>
        <taxon>Euteleostomi</taxon>
        <taxon>Actinopterygii</taxon>
        <taxon>Neopterygii</taxon>
        <taxon>Teleostei</taxon>
        <taxon>Neoteleostei</taxon>
        <taxon>Acanthomorphata</taxon>
        <taxon>Ovalentaria</taxon>
        <taxon>Atherinomorphae</taxon>
        <taxon>Cyprinodontiformes</taxon>
        <taxon>Goodeidae</taxon>
        <taxon>Ameca</taxon>
    </lineage>
</organism>
<dbReference type="InterPro" id="IPR032200">
    <property type="entry name" value="COE_DBD"/>
</dbReference>
<accession>A0ABV0ZD54</accession>
<comment type="similarity">
    <text evidence="1">Belongs to the COE family.</text>
</comment>
<comment type="caution">
    <text evidence="3">The sequence shown here is derived from an EMBL/GenBank/DDBJ whole genome shotgun (WGS) entry which is preliminary data.</text>
</comment>
<gene>
    <name evidence="3" type="ORF">AMECASPLE_023992</name>
</gene>
<dbReference type="Gene3D" id="2.60.40.3180">
    <property type="entry name" value="Transcription factor COE1, DNA-binding domain"/>
    <property type="match status" value="1"/>
</dbReference>
<reference evidence="3 4" key="1">
    <citation type="submission" date="2021-06" db="EMBL/GenBank/DDBJ databases">
        <authorList>
            <person name="Palmer J.M."/>
        </authorList>
    </citation>
    <scope>NUCLEOTIDE SEQUENCE [LARGE SCALE GENOMIC DNA]</scope>
    <source>
        <strain evidence="3 4">AS_MEX2019</strain>
        <tissue evidence="3">Muscle</tissue>
    </source>
</reference>
<sequence>IRTEQDLYVRLIDSMTKQPILYEGQDKNPEMCRVLLTHEIMCREGAAVGLSFITPINTSPALSASSWFYWFRPRSECVFGVKIGHKLMSE</sequence>
<name>A0ABV0ZD54_9TELE</name>
<evidence type="ECO:0000313" key="4">
    <source>
        <dbReference type="Proteomes" id="UP001469553"/>
    </source>
</evidence>
<evidence type="ECO:0000313" key="3">
    <source>
        <dbReference type="EMBL" id="MEQ2304152.1"/>
    </source>
</evidence>
<dbReference type="Proteomes" id="UP001469553">
    <property type="component" value="Unassembled WGS sequence"/>
</dbReference>
<keyword evidence="1" id="KW-0862">Zinc</keyword>
<keyword evidence="1" id="KW-0479">Metal-binding</keyword>
<dbReference type="InterPro" id="IPR038173">
    <property type="entry name" value="COE_DBD_sf"/>
</dbReference>
<comment type="subcellular location">
    <subcellularLocation>
        <location evidence="1">Nucleus</location>
    </subcellularLocation>
</comment>
<keyword evidence="1" id="KW-0238">DNA-binding</keyword>
<proteinExistence type="inferred from homology"/>
<keyword evidence="1" id="KW-0217">Developmental protein</keyword>
<evidence type="ECO:0000256" key="1">
    <source>
        <dbReference type="RuleBase" id="RU004489"/>
    </source>
</evidence>
<keyword evidence="1" id="KW-0539">Nucleus</keyword>
<keyword evidence="1" id="KW-0863">Zinc-finger</keyword>
<dbReference type="EMBL" id="JAHRIP010058683">
    <property type="protein sequence ID" value="MEQ2304152.1"/>
    <property type="molecule type" value="Genomic_DNA"/>
</dbReference>
<feature type="non-terminal residue" evidence="3">
    <location>
        <position position="90"/>
    </location>
</feature>
<feature type="non-terminal residue" evidence="3">
    <location>
        <position position="1"/>
    </location>
</feature>
<keyword evidence="1" id="KW-0804">Transcription</keyword>
<dbReference type="Pfam" id="PF16422">
    <property type="entry name" value="COE1_DBD"/>
    <property type="match status" value="1"/>
</dbReference>
<keyword evidence="1" id="KW-0805">Transcription regulation</keyword>
<protein>
    <recommendedName>
        <fullName evidence="2">Transcription factor COE DNA-binding domain-containing protein</fullName>
    </recommendedName>
</protein>